<evidence type="ECO:0000256" key="2">
    <source>
        <dbReference type="SAM" id="Phobius"/>
    </source>
</evidence>
<comment type="caution">
    <text evidence="4">The sequence shown here is derived from an EMBL/GenBank/DDBJ whole genome shotgun (WGS) entry which is preliminary data.</text>
</comment>
<evidence type="ECO:0000313" key="5">
    <source>
        <dbReference type="Proteomes" id="UP001175211"/>
    </source>
</evidence>
<evidence type="ECO:0000256" key="1">
    <source>
        <dbReference type="SAM" id="MobiDB-lite"/>
    </source>
</evidence>
<feature type="chain" id="PRO_5041399237" description="Mid2 domain-containing protein" evidence="3">
    <location>
        <begin position="20"/>
        <end position="406"/>
    </location>
</feature>
<dbReference type="AlphaFoldDB" id="A0AA39NGS8"/>
<feature type="transmembrane region" description="Helical" evidence="2">
    <location>
        <begin position="286"/>
        <end position="309"/>
    </location>
</feature>
<dbReference type="Proteomes" id="UP001175211">
    <property type="component" value="Unassembled WGS sequence"/>
</dbReference>
<evidence type="ECO:0000313" key="4">
    <source>
        <dbReference type="EMBL" id="KAK0465367.1"/>
    </source>
</evidence>
<feature type="signal peptide" evidence="3">
    <location>
        <begin position="1"/>
        <end position="19"/>
    </location>
</feature>
<reference evidence="4" key="1">
    <citation type="submission" date="2023-06" db="EMBL/GenBank/DDBJ databases">
        <authorList>
            <consortium name="Lawrence Berkeley National Laboratory"/>
            <person name="Ahrendt S."/>
            <person name="Sahu N."/>
            <person name="Indic B."/>
            <person name="Wong-Bajracharya J."/>
            <person name="Merenyi Z."/>
            <person name="Ke H.-M."/>
            <person name="Monk M."/>
            <person name="Kocsube S."/>
            <person name="Drula E."/>
            <person name="Lipzen A."/>
            <person name="Balint B."/>
            <person name="Henrissat B."/>
            <person name="Andreopoulos B."/>
            <person name="Martin F.M."/>
            <person name="Harder C.B."/>
            <person name="Rigling D."/>
            <person name="Ford K.L."/>
            <person name="Foster G.D."/>
            <person name="Pangilinan J."/>
            <person name="Papanicolaou A."/>
            <person name="Barry K."/>
            <person name="LaButti K."/>
            <person name="Viragh M."/>
            <person name="Koriabine M."/>
            <person name="Yan M."/>
            <person name="Riley R."/>
            <person name="Champramary S."/>
            <person name="Plett K.L."/>
            <person name="Tsai I.J."/>
            <person name="Slot J."/>
            <person name="Sipos G."/>
            <person name="Plett J."/>
            <person name="Nagy L.G."/>
            <person name="Grigoriev I.V."/>
        </authorList>
    </citation>
    <scope>NUCLEOTIDE SEQUENCE</scope>
    <source>
        <strain evidence="4">CCBAS 213</strain>
    </source>
</reference>
<dbReference type="EMBL" id="JAUEPS010000005">
    <property type="protein sequence ID" value="KAK0465367.1"/>
    <property type="molecule type" value="Genomic_DNA"/>
</dbReference>
<proteinExistence type="predicted"/>
<dbReference type="RefSeq" id="XP_060336415.1">
    <property type="nucleotide sequence ID" value="XM_060476710.1"/>
</dbReference>
<sequence>MTVLSFLLFLALCVSYSEAAHNVTINATDTSLHFTSGWNVSQNSAGQQFLFIDELGTVLMASLPNATSHVFFIGLKRSGGSAYGFCLDCNAQTNVGSIVIVDGHDPTLSNDTIAKLDVIFSSSLDPSHNHILAMFNLPDIRFDNLSQVTFNSLIVTIEDGENEGPSSKVVFPNYSASSTITGVPSTLSQVSATWSGLQTSEASTSFTSVSGTEKERTWSPATSSSTSSRISYTLSKPLSSSSQYVPPLSSSSPPVAAMSSTTSAEPSGSSGNDNANITPLSVNKSLIVVIVTLSSVAVLSLVLGLFLFFRQRGRQTRRRLSEPLSFTDRRITSGPPELPMMESLDNIGPLAAAGREPPPRRNVTSYANAVVGQWPGASNRQMASSTLPSSQDMWTTRLAGNQIYRV</sequence>
<keyword evidence="3" id="KW-0732">Signal</keyword>
<name>A0AA39NGS8_ARMTA</name>
<protein>
    <recommendedName>
        <fullName evidence="6">Mid2 domain-containing protein</fullName>
    </recommendedName>
</protein>
<accession>A0AA39NGS8</accession>
<keyword evidence="5" id="KW-1185">Reference proteome</keyword>
<keyword evidence="2" id="KW-1133">Transmembrane helix</keyword>
<organism evidence="4 5">
    <name type="scientific">Armillaria tabescens</name>
    <name type="common">Ringless honey mushroom</name>
    <name type="synonym">Agaricus tabescens</name>
    <dbReference type="NCBI Taxonomy" id="1929756"/>
    <lineage>
        <taxon>Eukaryota</taxon>
        <taxon>Fungi</taxon>
        <taxon>Dikarya</taxon>
        <taxon>Basidiomycota</taxon>
        <taxon>Agaricomycotina</taxon>
        <taxon>Agaricomycetes</taxon>
        <taxon>Agaricomycetidae</taxon>
        <taxon>Agaricales</taxon>
        <taxon>Marasmiineae</taxon>
        <taxon>Physalacriaceae</taxon>
        <taxon>Desarmillaria</taxon>
    </lineage>
</organism>
<feature type="compositionally biased region" description="Low complexity" evidence="1">
    <location>
        <begin position="218"/>
        <end position="271"/>
    </location>
</feature>
<keyword evidence="2" id="KW-0812">Transmembrane</keyword>
<gene>
    <name evidence="4" type="ORF">EV420DRAFT_1637507</name>
</gene>
<keyword evidence="2" id="KW-0472">Membrane</keyword>
<feature type="region of interest" description="Disordered" evidence="1">
    <location>
        <begin position="205"/>
        <end position="273"/>
    </location>
</feature>
<dbReference type="GeneID" id="85360258"/>
<evidence type="ECO:0008006" key="6">
    <source>
        <dbReference type="Google" id="ProtNLM"/>
    </source>
</evidence>
<evidence type="ECO:0000256" key="3">
    <source>
        <dbReference type="SAM" id="SignalP"/>
    </source>
</evidence>